<name>A0A2P2J9P9_RHIMU</name>
<reference evidence="1" key="1">
    <citation type="submission" date="2018-02" db="EMBL/GenBank/DDBJ databases">
        <title>Rhizophora mucronata_Transcriptome.</title>
        <authorList>
            <person name="Meera S.P."/>
            <person name="Sreeshan A."/>
            <person name="Augustine A."/>
        </authorList>
    </citation>
    <scope>NUCLEOTIDE SEQUENCE</scope>
    <source>
        <tissue evidence="1">Leaf</tissue>
    </source>
</reference>
<protein>
    <submittedName>
        <fullName evidence="1">Uncharacterized protein</fullName>
    </submittedName>
</protein>
<dbReference type="AlphaFoldDB" id="A0A2P2J9P9"/>
<accession>A0A2P2J9P9</accession>
<proteinExistence type="predicted"/>
<dbReference type="EMBL" id="GGEC01009732">
    <property type="protein sequence ID" value="MBW90215.1"/>
    <property type="molecule type" value="Transcribed_RNA"/>
</dbReference>
<sequence>MSCATRYMADNLKQEEFYK</sequence>
<evidence type="ECO:0000313" key="1">
    <source>
        <dbReference type="EMBL" id="MBW90215.1"/>
    </source>
</evidence>
<organism evidence="1">
    <name type="scientific">Rhizophora mucronata</name>
    <name type="common">Asiatic mangrove</name>
    <dbReference type="NCBI Taxonomy" id="61149"/>
    <lineage>
        <taxon>Eukaryota</taxon>
        <taxon>Viridiplantae</taxon>
        <taxon>Streptophyta</taxon>
        <taxon>Embryophyta</taxon>
        <taxon>Tracheophyta</taxon>
        <taxon>Spermatophyta</taxon>
        <taxon>Magnoliopsida</taxon>
        <taxon>eudicotyledons</taxon>
        <taxon>Gunneridae</taxon>
        <taxon>Pentapetalae</taxon>
        <taxon>rosids</taxon>
        <taxon>fabids</taxon>
        <taxon>Malpighiales</taxon>
        <taxon>Rhizophoraceae</taxon>
        <taxon>Rhizophora</taxon>
    </lineage>
</organism>